<reference evidence="1 2" key="1">
    <citation type="journal article" date="2022" name="Hortic Res">
        <title>A haplotype resolved chromosomal level avocado genome allows analysis of novel avocado genes.</title>
        <authorList>
            <person name="Nath O."/>
            <person name="Fletcher S.J."/>
            <person name="Hayward A."/>
            <person name="Shaw L.M."/>
            <person name="Masouleh A.K."/>
            <person name="Furtado A."/>
            <person name="Henry R.J."/>
            <person name="Mitter N."/>
        </authorList>
    </citation>
    <scope>NUCLEOTIDE SEQUENCE [LARGE SCALE GENOMIC DNA]</scope>
    <source>
        <strain evidence="2">cv. Hass</strain>
    </source>
</reference>
<organism evidence="1 2">
    <name type="scientific">Persea americana</name>
    <name type="common">Avocado</name>
    <dbReference type="NCBI Taxonomy" id="3435"/>
    <lineage>
        <taxon>Eukaryota</taxon>
        <taxon>Viridiplantae</taxon>
        <taxon>Streptophyta</taxon>
        <taxon>Embryophyta</taxon>
        <taxon>Tracheophyta</taxon>
        <taxon>Spermatophyta</taxon>
        <taxon>Magnoliopsida</taxon>
        <taxon>Magnoliidae</taxon>
        <taxon>Laurales</taxon>
        <taxon>Lauraceae</taxon>
        <taxon>Persea</taxon>
    </lineage>
</organism>
<comment type="caution">
    <text evidence="1">The sequence shown here is derived from an EMBL/GenBank/DDBJ whole genome shotgun (WGS) entry which is preliminary data.</text>
</comment>
<proteinExistence type="predicted"/>
<dbReference type="EMBL" id="CM056816">
    <property type="protein sequence ID" value="KAJ8632037.1"/>
    <property type="molecule type" value="Genomic_DNA"/>
</dbReference>
<protein>
    <submittedName>
        <fullName evidence="1">Uncharacterized protein</fullName>
    </submittedName>
</protein>
<accession>A0ACC2LEY1</accession>
<evidence type="ECO:0000313" key="2">
    <source>
        <dbReference type="Proteomes" id="UP001234297"/>
    </source>
</evidence>
<sequence>MHCTRKEQKEQVFSCSRCLCHRYPHYYVSNPCFLSTSTSSSPFQGLPKHALRINAMAQKWEPSKVAPLADNVLIRLEELPKKSTGGVLLPAIAVNFDRCLVGEVLSVGAEVGGVKAGAKVLFSDVKAYEVDLGKDARHCFCRASDLMAVVE</sequence>
<dbReference type="Proteomes" id="UP001234297">
    <property type="component" value="Chromosome 8"/>
</dbReference>
<gene>
    <name evidence="1" type="ORF">MRB53_025373</name>
</gene>
<evidence type="ECO:0000313" key="1">
    <source>
        <dbReference type="EMBL" id="KAJ8632037.1"/>
    </source>
</evidence>
<name>A0ACC2LEY1_PERAE</name>
<keyword evidence="2" id="KW-1185">Reference proteome</keyword>